<dbReference type="SUPFAM" id="SSF51735">
    <property type="entry name" value="NAD(P)-binding Rossmann-fold domains"/>
    <property type="match status" value="1"/>
</dbReference>
<evidence type="ECO:0000313" key="12">
    <source>
        <dbReference type="Proteomes" id="UP001642483"/>
    </source>
</evidence>
<protein>
    <recommendedName>
        <fullName evidence="6">Peroxisomal 2,4-dienoyl-CoA reductase [(3E)-enoyl-CoA-producing]</fullName>
        <ecNumber evidence="5">1.3.1.124</ecNumber>
    </recommendedName>
    <alternativeName>
        <fullName evidence="7">2,4-dienoyl-CoA reductase 2</fullName>
    </alternativeName>
</protein>
<dbReference type="Pfam" id="PF13561">
    <property type="entry name" value="adh_short_C2"/>
    <property type="match status" value="1"/>
</dbReference>
<proteinExistence type="inferred from homology"/>
<comment type="similarity">
    <text evidence="3">Belongs to the short-chain dehydrogenases/reductases (SDR) family. 2,4-dienoyl-CoA reductase subfamily.</text>
</comment>
<evidence type="ECO:0000256" key="5">
    <source>
        <dbReference type="ARBA" id="ARBA00026117"/>
    </source>
</evidence>
<dbReference type="PANTHER" id="PTHR43296:SF2">
    <property type="entry name" value="PEROXISOMAL 2,4-DIENOYL-COA REDUCTASE [(3E)-ENOYL-COA-PRODUCING]"/>
    <property type="match status" value="1"/>
</dbReference>
<comment type="caution">
    <text evidence="11">The sequence shown here is derived from an EMBL/GenBank/DDBJ whole genome shotgun (WGS) entry which is preliminary data.</text>
</comment>
<gene>
    <name evidence="11" type="ORF">CVLEPA_LOCUS29473</name>
</gene>
<evidence type="ECO:0000256" key="4">
    <source>
        <dbReference type="ARBA" id="ARBA00025939"/>
    </source>
</evidence>
<evidence type="ECO:0000256" key="2">
    <source>
        <dbReference type="ARBA" id="ARBA00023002"/>
    </source>
</evidence>
<dbReference type="InterPro" id="IPR045017">
    <property type="entry name" value="DECR2-like"/>
</dbReference>
<sequence>MFSELASAMFVSRCRRHVITGFIYSSAYKRNFLNFSWQKKVASSIMARSLTNEVVTDDCLQDYNYIFKPDILKNKVAFITGGGSGIGFRITEILMRHGCRTAIASRKLERVQEAAQKLTQATGVECLPLCMDVRDPQQVQTVVDDILSNYGRIDVLVNNAAGNFLCPAENLSYNAFKTVMEIDTMGTFNVSKAVFEKYFNRNGGNIINITATLAYKGNAMQTHAGSAKAAIDAMTKHLAVEWGSKGVRVNSVAPGPIGGTEGMKRLGGKSELAETYKTSIPLQRWGLKTEIADSCLYLVSDAASFVTGTVLVVDGGSWLTSANDPNMMEKILKSGM</sequence>
<organism evidence="11 12">
    <name type="scientific">Clavelina lepadiformis</name>
    <name type="common">Light-bulb sea squirt</name>
    <name type="synonym">Ascidia lepadiformis</name>
    <dbReference type="NCBI Taxonomy" id="159417"/>
    <lineage>
        <taxon>Eukaryota</taxon>
        <taxon>Metazoa</taxon>
        <taxon>Chordata</taxon>
        <taxon>Tunicata</taxon>
        <taxon>Ascidiacea</taxon>
        <taxon>Aplousobranchia</taxon>
        <taxon>Clavelinidae</taxon>
        <taxon>Clavelina</taxon>
    </lineage>
</organism>
<name>A0ABP0GX55_CLALP</name>
<dbReference type="InterPro" id="IPR002347">
    <property type="entry name" value="SDR_fam"/>
</dbReference>
<dbReference type="Gene3D" id="3.40.50.720">
    <property type="entry name" value="NAD(P)-binding Rossmann-like Domain"/>
    <property type="match status" value="1"/>
</dbReference>
<dbReference type="Proteomes" id="UP001642483">
    <property type="component" value="Unassembled WGS sequence"/>
</dbReference>
<evidence type="ECO:0000313" key="11">
    <source>
        <dbReference type="EMBL" id="CAK8696311.1"/>
    </source>
</evidence>
<dbReference type="PANTHER" id="PTHR43296">
    <property type="entry name" value="PEROXISOMAL 2,4-DIENOYL-COA REDUCTASE"/>
    <property type="match status" value="1"/>
</dbReference>
<evidence type="ECO:0000256" key="3">
    <source>
        <dbReference type="ARBA" id="ARBA00025787"/>
    </source>
</evidence>
<evidence type="ECO:0000256" key="6">
    <source>
        <dbReference type="ARBA" id="ARBA00026221"/>
    </source>
</evidence>
<dbReference type="InterPro" id="IPR036291">
    <property type="entry name" value="NAD(P)-bd_dom_sf"/>
</dbReference>
<keyword evidence="1" id="KW-0521">NADP</keyword>
<evidence type="ECO:0000256" key="1">
    <source>
        <dbReference type="ARBA" id="ARBA00022857"/>
    </source>
</evidence>
<accession>A0ABP0GX55</accession>
<dbReference type="PRINTS" id="PR00080">
    <property type="entry name" value="SDRFAMILY"/>
</dbReference>
<evidence type="ECO:0000256" key="8">
    <source>
        <dbReference type="ARBA" id="ARBA00048009"/>
    </source>
</evidence>
<keyword evidence="2" id="KW-0560">Oxidoreductase</keyword>
<dbReference type="EC" id="1.3.1.124" evidence="5"/>
<evidence type="ECO:0000256" key="7">
    <source>
        <dbReference type="ARBA" id="ARBA00030890"/>
    </source>
</evidence>
<dbReference type="CDD" id="cd05369">
    <property type="entry name" value="TER_DECR_SDR_a"/>
    <property type="match status" value="1"/>
</dbReference>
<comment type="catalytic activity">
    <reaction evidence="9">
        <text>a (2E,4Z)-dienoyl-CoA + NADPH + H(+) = a 4,5-saturated-(3E)-enoyl-CoA + NADP(+)</text>
        <dbReference type="Rhea" id="RHEA:61892"/>
        <dbReference type="ChEBI" id="CHEBI:15378"/>
        <dbReference type="ChEBI" id="CHEBI:57783"/>
        <dbReference type="ChEBI" id="CHEBI:58349"/>
        <dbReference type="ChEBI" id="CHEBI:85099"/>
        <dbReference type="ChEBI" id="CHEBI:85493"/>
        <dbReference type="EC" id="1.3.1.124"/>
    </reaction>
</comment>
<keyword evidence="12" id="KW-1185">Reference proteome</keyword>
<dbReference type="EMBL" id="CAWYQH010000152">
    <property type="protein sequence ID" value="CAK8696311.1"/>
    <property type="molecule type" value="Genomic_DNA"/>
</dbReference>
<evidence type="ECO:0000256" key="10">
    <source>
        <dbReference type="ARBA" id="ARBA00048631"/>
    </source>
</evidence>
<comment type="catalytic activity">
    <reaction evidence="8">
        <text>a (2E,4E)-dienoyl-CoA + NADPH + H(+) = a 4,5-saturated-(3E)-enoyl-CoA + NADP(+)</text>
        <dbReference type="Rhea" id="RHEA:45912"/>
        <dbReference type="ChEBI" id="CHEBI:15378"/>
        <dbReference type="ChEBI" id="CHEBI:57783"/>
        <dbReference type="ChEBI" id="CHEBI:58349"/>
        <dbReference type="ChEBI" id="CHEBI:85101"/>
        <dbReference type="ChEBI" id="CHEBI:85493"/>
        <dbReference type="EC" id="1.3.1.124"/>
    </reaction>
</comment>
<comment type="catalytic activity">
    <reaction evidence="10">
        <text>(2E,4Z,7Z,10Z,13Z,16Z,19Z)-docosaheptaenoyl-CoA + NADPH + H(+) = (3E,7Z,10Z,13Z,16Z,19Z)-docosahexaenoyl-CoA + NADP(+)</text>
        <dbReference type="Rhea" id="RHEA:44920"/>
        <dbReference type="ChEBI" id="CHEBI:15378"/>
        <dbReference type="ChEBI" id="CHEBI:57783"/>
        <dbReference type="ChEBI" id="CHEBI:58349"/>
        <dbReference type="ChEBI" id="CHEBI:77559"/>
        <dbReference type="ChEBI" id="CHEBI:84791"/>
    </reaction>
</comment>
<comment type="subunit">
    <text evidence="4">Monomer, dimer and oligomer.</text>
</comment>
<reference evidence="11 12" key="1">
    <citation type="submission" date="2024-02" db="EMBL/GenBank/DDBJ databases">
        <authorList>
            <person name="Daric V."/>
            <person name="Darras S."/>
        </authorList>
    </citation>
    <scope>NUCLEOTIDE SEQUENCE [LARGE SCALE GENOMIC DNA]</scope>
</reference>
<evidence type="ECO:0000256" key="9">
    <source>
        <dbReference type="ARBA" id="ARBA00048340"/>
    </source>
</evidence>
<dbReference type="PRINTS" id="PR00081">
    <property type="entry name" value="GDHRDH"/>
</dbReference>